<sequence length="339" mass="36006">MRANAVSILTFTAMLKPALCIKQATVIRTPECAANGHGTAKRIGESKSSSCQAAILSLYGRGAEILTGPTSGCDRIVSSDPCDVFLCAGDNGSRGTISVGALAIAAQDIHTYCRLNGKVGGRVAVVPPGGKPDGSPIVQIGEIPKDELKVRDASDLTTGQPPAAELRARSPSTLSMRRFRRSDQDEGLVVTDAVKEGEDGVVLDFVDLQNLGAELFNDVVRVQNQPNPDWTNSAMAQVEHTDDTGPFTVTMAFLGHDGRTIADLGSDNQGIDDMIQTSLAHWMNQRLPLPPLCSMMVFRQFRNARDQEYRVPLGDIVINAARGTGVEGFLPSSSGSSPA</sequence>
<evidence type="ECO:0000313" key="3">
    <source>
        <dbReference type="EMBL" id="KAF6826113.1"/>
    </source>
</evidence>
<comment type="caution">
    <text evidence="3">The sequence shown here is derived from an EMBL/GenBank/DDBJ whole genome shotgun (WGS) entry which is preliminary data.</text>
</comment>
<proteinExistence type="predicted"/>
<dbReference type="Proteomes" id="UP000654918">
    <property type="component" value="Unassembled WGS sequence"/>
</dbReference>
<feature type="signal peptide" evidence="2">
    <location>
        <begin position="1"/>
        <end position="20"/>
    </location>
</feature>
<keyword evidence="4" id="KW-1185">Reference proteome</keyword>
<feature type="region of interest" description="Disordered" evidence="1">
    <location>
        <begin position="150"/>
        <end position="172"/>
    </location>
</feature>
<keyword evidence="2" id="KW-0732">Signal</keyword>
<evidence type="ECO:0000256" key="2">
    <source>
        <dbReference type="SAM" id="SignalP"/>
    </source>
</evidence>
<feature type="chain" id="PRO_5034670603" description="LysM domain-containing protein" evidence="2">
    <location>
        <begin position="21"/>
        <end position="339"/>
    </location>
</feature>
<accession>A0A8H6NAY2</accession>
<dbReference type="AlphaFoldDB" id="A0A8H6NAY2"/>
<evidence type="ECO:0000313" key="4">
    <source>
        <dbReference type="Proteomes" id="UP000654918"/>
    </source>
</evidence>
<organism evidence="3 4">
    <name type="scientific">Colletotrichum plurivorum</name>
    <dbReference type="NCBI Taxonomy" id="2175906"/>
    <lineage>
        <taxon>Eukaryota</taxon>
        <taxon>Fungi</taxon>
        <taxon>Dikarya</taxon>
        <taxon>Ascomycota</taxon>
        <taxon>Pezizomycotina</taxon>
        <taxon>Sordariomycetes</taxon>
        <taxon>Hypocreomycetidae</taxon>
        <taxon>Glomerellales</taxon>
        <taxon>Glomerellaceae</taxon>
        <taxon>Colletotrichum</taxon>
        <taxon>Colletotrichum orchidearum species complex</taxon>
    </lineage>
</organism>
<evidence type="ECO:0000256" key="1">
    <source>
        <dbReference type="SAM" id="MobiDB-lite"/>
    </source>
</evidence>
<reference evidence="3" key="1">
    <citation type="journal article" date="2020" name="Phytopathology">
        <title>Genome Sequence Resources of Colletotrichum truncatum, C. plurivorum, C. musicola, and C. sojae: Four Species Pathogenic to Soybean (Glycine max).</title>
        <authorList>
            <person name="Rogerio F."/>
            <person name="Boufleur T.R."/>
            <person name="Ciampi-Guillardi M."/>
            <person name="Sukno S.A."/>
            <person name="Thon M.R."/>
            <person name="Massola Junior N.S."/>
            <person name="Baroncelli R."/>
        </authorList>
    </citation>
    <scope>NUCLEOTIDE SEQUENCE</scope>
    <source>
        <strain evidence="3">LFN00145</strain>
    </source>
</reference>
<gene>
    <name evidence="3" type="ORF">CPLU01_09845</name>
</gene>
<protein>
    <recommendedName>
        <fullName evidence="5">LysM domain-containing protein</fullName>
    </recommendedName>
</protein>
<evidence type="ECO:0008006" key="5">
    <source>
        <dbReference type="Google" id="ProtNLM"/>
    </source>
</evidence>
<name>A0A8H6NAY2_9PEZI</name>
<dbReference type="EMBL" id="WIGO01000160">
    <property type="protein sequence ID" value="KAF6826113.1"/>
    <property type="molecule type" value="Genomic_DNA"/>
</dbReference>